<dbReference type="SMR" id="A0A5K1UEW6"/>
<dbReference type="PANTHER" id="PTHR47439:SF1">
    <property type="entry name" value="ACID PHOSPHATASE"/>
    <property type="match status" value="1"/>
</dbReference>
<dbReference type="InterPro" id="IPR036196">
    <property type="entry name" value="Ptyr_pPase_sf"/>
</dbReference>
<evidence type="ECO:0000313" key="7">
    <source>
        <dbReference type="Proteomes" id="UP000078387"/>
    </source>
</evidence>
<dbReference type="InterPro" id="IPR017867">
    <property type="entry name" value="Tyr_phospatase_low_mol_wt"/>
</dbReference>
<dbReference type="FunFam" id="3.40.50.2300:FF:000774">
    <property type="entry name" value="Protein tyrosine phosphatase putative"/>
    <property type="match status" value="1"/>
</dbReference>
<feature type="active site" description="Nucleophile" evidence="4">
    <location>
        <position position="7"/>
    </location>
</feature>
<dbReference type="SMART" id="SM00226">
    <property type="entry name" value="LMWPc"/>
    <property type="match status" value="1"/>
</dbReference>
<keyword evidence="3" id="KW-0378">Hydrolase</keyword>
<proteinExistence type="inferred from homology"/>
<dbReference type="InterPro" id="IPR052995">
    <property type="entry name" value="LMW-PTP"/>
</dbReference>
<comment type="similarity">
    <text evidence="1">Belongs to the low molecular weight phosphotyrosine protein phosphatase family.</text>
</comment>
<dbReference type="Pfam" id="PF01451">
    <property type="entry name" value="LMWPc"/>
    <property type="match status" value="1"/>
</dbReference>
<sequence>MKLLFVCLGNICRSPAAEAVMKKVIQNHHLTEKYICDSAGTCSYHEGQQADSRMRKVGKSRGYQVDSISRPVVSSDFKNFDYIFVMDNDNYYELLDRCPEQYKQKIFKMVDFCTTIKTTEVPDPYYGGEKGFHRVIDILEDACENLIIKLEEGKLIN</sequence>
<dbReference type="SUPFAM" id="SSF52788">
    <property type="entry name" value="Phosphotyrosine protein phosphatases I"/>
    <property type="match status" value="1"/>
</dbReference>
<evidence type="ECO:0000259" key="5">
    <source>
        <dbReference type="SMART" id="SM00226"/>
    </source>
</evidence>
<dbReference type="PRINTS" id="PR00719">
    <property type="entry name" value="LMWPTPASE"/>
</dbReference>
<dbReference type="CDD" id="cd16343">
    <property type="entry name" value="LMWPTP"/>
    <property type="match status" value="1"/>
</dbReference>
<name>A0A5K1UEW6_ENTHI</name>
<protein>
    <recommendedName>
        <fullName evidence="2">acid phosphatase</fullName>
        <ecNumber evidence="2">3.1.3.2</ecNumber>
    </recommendedName>
</protein>
<organism evidence="6 7">
    <name type="scientific">Entamoeba histolytica</name>
    <dbReference type="NCBI Taxonomy" id="5759"/>
    <lineage>
        <taxon>Eukaryota</taxon>
        <taxon>Amoebozoa</taxon>
        <taxon>Evosea</taxon>
        <taxon>Archamoebae</taxon>
        <taxon>Mastigamoebida</taxon>
        <taxon>Entamoebidae</taxon>
        <taxon>Entamoeba</taxon>
    </lineage>
</organism>
<evidence type="ECO:0000256" key="2">
    <source>
        <dbReference type="ARBA" id="ARBA00012646"/>
    </source>
</evidence>
<feature type="domain" description="Phosphotyrosine protein phosphatase I" evidence="5">
    <location>
        <begin position="1"/>
        <end position="149"/>
    </location>
</feature>
<evidence type="ECO:0000256" key="3">
    <source>
        <dbReference type="ARBA" id="ARBA00022801"/>
    </source>
</evidence>
<comment type="caution">
    <text evidence="6">The sequence shown here is derived from an EMBL/GenBank/DDBJ whole genome shotgun (WGS) entry which is preliminary data.</text>
</comment>
<evidence type="ECO:0000256" key="1">
    <source>
        <dbReference type="ARBA" id="ARBA00011063"/>
    </source>
</evidence>
<dbReference type="Gene3D" id="3.40.50.2300">
    <property type="match status" value="1"/>
</dbReference>
<dbReference type="EC" id="3.1.3.2" evidence="2"/>
<dbReference type="AlphaFoldDB" id="A0A5K1UEW6"/>
<dbReference type="PANTHER" id="PTHR47439">
    <property type="entry name" value="LOW MOLECULAR WEIGHT PHOSPHOTYROSINE PROTEIN PHOSPHATASE-RELATED"/>
    <property type="match status" value="1"/>
</dbReference>
<dbReference type="Proteomes" id="UP000078387">
    <property type="component" value="Unassembled WGS sequence"/>
</dbReference>
<dbReference type="EMBL" id="BDEQ01000001">
    <property type="protein sequence ID" value="GAT92721.1"/>
    <property type="molecule type" value="Genomic_DNA"/>
</dbReference>
<gene>
    <name evidence="6" type="ORF">CL6EHI_103800</name>
</gene>
<dbReference type="InterPro" id="IPR023485">
    <property type="entry name" value="Ptyr_pPase"/>
</dbReference>
<evidence type="ECO:0000256" key="4">
    <source>
        <dbReference type="PIRSR" id="PIRSR617867-1"/>
    </source>
</evidence>
<accession>A0A5K1UEW6</accession>
<feature type="active site" description="Proton donor" evidence="4">
    <location>
        <position position="123"/>
    </location>
</feature>
<dbReference type="GO" id="GO:0004725">
    <property type="term" value="F:protein tyrosine phosphatase activity"/>
    <property type="evidence" value="ECO:0007669"/>
    <property type="project" value="InterPro"/>
</dbReference>
<dbReference type="GO" id="GO:0003993">
    <property type="term" value="F:acid phosphatase activity"/>
    <property type="evidence" value="ECO:0007669"/>
    <property type="project" value="UniProtKB-EC"/>
</dbReference>
<evidence type="ECO:0000313" key="6">
    <source>
        <dbReference type="EMBL" id="GAT92721.1"/>
    </source>
</evidence>
<feature type="active site" description="Nucleophile" evidence="4">
    <location>
        <position position="13"/>
    </location>
</feature>
<reference evidence="6 7" key="1">
    <citation type="submission" date="2016-05" db="EMBL/GenBank/DDBJ databases">
        <title>First whole genome sequencing of Entamoeba histolytica HM1:IMSS-clone-6.</title>
        <authorList>
            <person name="Mukherjee Avik.K."/>
            <person name="Izumyama S."/>
            <person name="Nakada-Tsukui K."/>
            <person name="Nozaki T."/>
        </authorList>
    </citation>
    <scope>NUCLEOTIDE SEQUENCE [LARGE SCALE GENOMIC DNA]</scope>
    <source>
        <strain evidence="6 7">HM1:IMSS clone 6</strain>
    </source>
</reference>
<dbReference type="OMA" id="VCHGNIC"/>
<dbReference type="VEuPathDB" id="AmoebaDB:EHI_103800"/>